<keyword evidence="8" id="KW-1185">Reference proteome</keyword>
<dbReference type="Pfam" id="PF02909">
    <property type="entry name" value="TetR_C_1"/>
    <property type="match status" value="1"/>
</dbReference>
<dbReference type="Gene3D" id="1.10.10.60">
    <property type="entry name" value="Homeodomain-like"/>
    <property type="match status" value="1"/>
</dbReference>
<organism evidence="7 8">
    <name type="scientific">Umezawaea tangerina</name>
    <dbReference type="NCBI Taxonomy" id="84725"/>
    <lineage>
        <taxon>Bacteria</taxon>
        <taxon>Bacillati</taxon>
        <taxon>Actinomycetota</taxon>
        <taxon>Actinomycetes</taxon>
        <taxon>Pseudonocardiales</taxon>
        <taxon>Pseudonocardiaceae</taxon>
        <taxon>Umezawaea</taxon>
    </lineage>
</organism>
<dbReference type="InterPro" id="IPR003012">
    <property type="entry name" value="Tet_transcr_reg_TetR"/>
</dbReference>
<dbReference type="Pfam" id="PF00440">
    <property type="entry name" value="TetR_N"/>
    <property type="match status" value="1"/>
</dbReference>
<sequence>MTKKSATGLDPDTVVRAALELLDDKGADAVSVRGVADRLGVRMNTVLWHAKTKARLLELMADAIVAGATVEDLPGPWRDRVRELAHRYRRALLARRDGARIVAGTYAAEPATLRFADTMVGALLDAGFPARQAVWVCWTIVYFVLGLTQEEQAVPEALGEDFARVLASGEYPSLALAREHFEDGSFDERFDHGLSLVLRGLAPQGEDGV</sequence>
<feature type="DNA-binding region" description="H-T-H motif" evidence="5">
    <location>
        <begin position="31"/>
        <end position="50"/>
    </location>
</feature>
<dbReference type="GO" id="GO:0045892">
    <property type="term" value="P:negative regulation of DNA-templated transcription"/>
    <property type="evidence" value="ECO:0007669"/>
    <property type="project" value="InterPro"/>
</dbReference>
<dbReference type="GO" id="GO:0046677">
    <property type="term" value="P:response to antibiotic"/>
    <property type="evidence" value="ECO:0007669"/>
    <property type="project" value="InterPro"/>
</dbReference>
<name>A0A2T0SVA7_9PSEU</name>
<dbReference type="RefSeq" id="WP_106191649.1">
    <property type="nucleotide sequence ID" value="NZ_PVTF01000010.1"/>
</dbReference>
<proteinExistence type="predicted"/>
<keyword evidence="1" id="KW-0678">Repressor</keyword>
<dbReference type="InterPro" id="IPR001647">
    <property type="entry name" value="HTH_TetR"/>
</dbReference>
<keyword evidence="3 5" id="KW-0238">DNA-binding</keyword>
<comment type="caution">
    <text evidence="7">The sequence shown here is derived from an EMBL/GenBank/DDBJ whole genome shotgun (WGS) entry which is preliminary data.</text>
</comment>
<dbReference type="InterPro" id="IPR036271">
    <property type="entry name" value="Tet_transcr_reg_TetR-rel_C_sf"/>
</dbReference>
<dbReference type="AlphaFoldDB" id="A0A2T0SVA7"/>
<feature type="domain" description="HTH tetR-type" evidence="6">
    <location>
        <begin position="8"/>
        <end position="68"/>
    </location>
</feature>
<dbReference type="Gene3D" id="1.10.357.10">
    <property type="entry name" value="Tetracycline Repressor, domain 2"/>
    <property type="match status" value="1"/>
</dbReference>
<dbReference type="SUPFAM" id="SSF46689">
    <property type="entry name" value="Homeodomain-like"/>
    <property type="match status" value="1"/>
</dbReference>
<evidence type="ECO:0000256" key="5">
    <source>
        <dbReference type="PROSITE-ProRule" id="PRU00335"/>
    </source>
</evidence>
<evidence type="ECO:0000256" key="2">
    <source>
        <dbReference type="ARBA" id="ARBA00023015"/>
    </source>
</evidence>
<reference evidence="7 8" key="1">
    <citation type="submission" date="2018-03" db="EMBL/GenBank/DDBJ databases">
        <title>Genomic Encyclopedia of Archaeal and Bacterial Type Strains, Phase II (KMG-II): from individual species to whole genera.</title>
        <authorList>
            <person name="Goeker M."/>
        </authorList>
    </citation>
    <scope>NUCLEOTIDE SEQUENCE [LARGE SCALE GENOMIC DNA]</scope>
    <source>
        <strain evidence="7 8">DSM 44720</strain>
    </source>
</reference>
<keyword evidence="4" id="KW-0804">Transcription</keyword>
<dbReference type="InterPro" id="IPR050109">
    <property type="entry name" value="HTH-type_TetR-like_transc_reg"/>
</dbReference>
<dbReference type="PANTHER" id="PTHR30055">
    <property type="entry name" value="HTH-TYPE TRANSCRIPTIONAL REGULATOR RUTR"/>
    <property type="match status" value="1"/>
</dbReference>
<evidence type="ECO:0000256" key="4">
    <source>
        <dbReference type="ARBA" id="ARBA00023163"/>
    </source>
</evidence>
<evidence type="ECO:0000313" key="8">
    <source>
        <dbReference type="Proteomes" id="UP000239494"/>
    </source>
</evidence>
<dbReference type="EMBL" id="PVTF01000010">
    <property type="protein sequence ID" value="PRY37338.1"/>
    <property type="molecule type" value="Genomic_DNA"/>
</dbReference>
<dbReference type="SUPFAM" id="SSF48498">
    <property type="entry name" value="Tetracyclin repressor-like, C-terminal domain"/>
    <property type="match status" value="1"/>
</dbReference>
<evidence type="ECO:0000256" key="3">
    <source>
        <dbReference type="ARBA" id="ARBA00023125"/>
    </source>
</evidence>
<protein>
    <submittedName>
        <fullName evidence="7">TetR family transcriptional regulator</fullName>
    </submittedName>
</protein>
<accession>A0A2T0SVA7</accession>
<dbReference type="PANTHER" id="PTHR30055:SF151">
    <property type="entry name" value="TRANSCRIPTIONAL REGULATORY PROTEIN"/>
    <property type="match status" value="1"/>
</dbReference>
<keyword evidence="2" id="KW-0805">Transcription regulation</keyword>
<dbReference type="GO" id="GO:0003700">
    <property type="term" value="F:DNA-binding transcription factor activity"/>
    <property type="evidence" value="ECO:0007669"/>
    <property type="project" value="TreeGrafter"/>
</dbReference>
<dbReference type="PROSITE" id="PS50977">
    <property type="entry name" value="HTH_TETR_2"/>
    <property type="match status" value="1"/>
</dbReference>
<dbReference type="OrthoDB" id="3214072at2"/>
<dbReference type="GO" id="GO:0000976">
    <property type="term" value="F:transcription cis-regulatory region binding"/>
    <property type="evidence" value="ECO:0007669"/>
    <property type="project" value="TreeGrafter"/>
</dbReference>
<dbReference type="InterPro" id="IPR004111">
    <property type="entry name" value="Repressor_TetR_C"/>
</dbReference>
<evidence type="ECO:0000313" key="7">
    <source>
        <dbReference type="EMBL" id="PRY37338.1"/>
    </source>
</evidence>
<dbReference type="Proteomes" id="UP000239494">
    <property type="component" value="Unassembled WGS sequence"/>
</dbReference>
<evidence type="ECO:0000256" key="1">
    <source>
        <dbReference type="ARBA" id="ARBA00022491"/>
    </source>
</evidence>
<evidence type="ECO:0000259" key="6">
    <source>
        <dbReference type="PROSITE" id="PS50977"/>
    </source>
</evidence>
<gene>
    <name evidence="7" type="ORF">CLV43_110149</name>
</gene>
<dbReference type="InterPro" id="IPR009057">
    <property type="entry name" value="Homeodomain-like_sf"/>
</dbReference>
<dbReference type="PRINTS" id="PR00400">
    <property type="entry name" value="TETREPRESSOR"/>
</dbReference>